<protein>
    <submittedName>
        <fullName evidence="1">Uncharacterized protein</fullName>
    </submittedName>
</protein>
<evidence type="ECO:0000313" key="1">
    <source>
        <dbReference type="EMBL" id="EEG30203.1"/>
    </source>
</evidence>
<dbReference type="AlphaFoldDB" id="C0EE55"/>
<sequence>MKCGFCNFWKSNHTCSEVLIVPECSNTRHFKCRVFLFRSYWVEVAAQSPCCQTLA</sequence>
<reference evidence="1 2" key="2">
    <citation type="submission" date="2009-02" db="EMBL/GenBank/DDBJ databases">
        <title>Draft genome sequence of Clostridium methylpentosum (DSM 5476).</title>
        <authorList>
            <person name="Sudarsanam P."/>
            <person name="Ley R."/>
            <person name="Guruge J."/>
            <person name="Turnbaugh P.J."/>
            <person name="Mahowald M."/>
            <person name="Liep D."/>
            <person name="Gordon J."/>
        </authorList>
    </citation>
    <scope>NUCLEOTIDE SEQUENCE [LARGE SCALE GENOMIC DNA]</scope>
    <source>
        <strain evidence="1 2">DSM 5476</strain>
    </source>
</reference>
<reference evidence="1 2" key="1">
    <citation type="submission" date="2009-01" db="EMBL/GenBank/DDBJ databases">
        <authorList>
            <person name="Fulton L."/>
            <person name="Clifton S."/>
            <person name="Fulton B."/>
            <person name="Xu J."/>
            <person name="Minx P."/>
            <person name="Pepin K.H."/>
            <person name="Johnson M."/>
            <person name="Bhonagiri V."/>
            <person name="Nash W.E."/>
            <person name="Mardis E.R."/>
            <person name="Wilson R.K."/>
        </authorList>
    </citation>
    <scope>NUCLEOTIDE SEQUENCE [LARGE SCALE GENOMIC DNA]</scope>
    <source>
        <strain evidence="1 2">DSM 5476</strain>
    </source>
</reference>
<dbReference type="Proteomes" id="UP000003340">
    <property type="component" value="Unassembled WGS sequence"/>
</dbReference>
<comment type="caution">
    <text evidence="1">The sequence shown here is derived from an EMBL/GenBank/DDBJ whole genome shotgun (WGS) entry which is preliminary data.</text>
</comment>
<keyword evidence="2" id="KW-1185">Reference proteome</keyword>
<dbReference type="HOGENOM" id="CLU_3024027_0_0_9"/>
<proteinExistence type="predicted"/>
<accession>C0EE55</accession>
<organism evidence="1 2">
    <name type="scientific">[Clostridium] methylpentosum DSM 5476</name>
    <dbReference type="NCBI Taxonomy" id="537013"/>
    <lineage>
        <taxon>Bacteria</taxon>
        <taxon>Bacillati</taxon>
        <taxon>Bacillota</taxon>
        <taxon>Clostridia</taxon>
        <taxon>Eubacteriales</taxon>
        <taxon>Oscillospiraceae</taxon>
        <taxon>Oscillospiraceae incertae sedis</taxon>
    </lineage>
</organism>
<dbReference type="EMBL" id="ACEC01000067">
    <property type="protein sequence ID" value="EEG30203.1"/>
    <property type="molecule type" value="Genomic_DNA"/>
</dbReference>
<evidence type="ECO:0000313" key="2">
    <source>
        <dbReference type="Proteomes" id="UP000003340"/>
    </source>
</evidence>
<name>C0EE55_9FIRM</name>
<gene>
    <name evidence="1" type="ORF">CLOSTMETH_02134</name>
</gene>